<organism evidence="5 6">
    <name type="scientific">Nocardioides antri</name>
    <dbReference type="NCBI Taxonomy" id="2607659"/>
    <lineage>
        <taxon>Bacteria</taxon>
        <taxon>Bacillati</taxon>
        <taxon>Actinomycetota</taxon>
        <taxon>Actinomycetes</taxon>
        <taxon>Propionibacteriales</taxon>
        <taxon>Nocardioidaceae</taxon>
        <taxon>Nocardioides</taxon>
    </lineage>
</organism>
<dbReference type="NCBIfam" id="TIGR01358">
    <property type="entry name" value="DAHP_synth_II"/>
    <property type="match status" value="1"/>
</dbReference>
<reference evidence="5 6" key="1">
    <citation type="submission" date="2019-09" db="EMBL/GenBank/DDBJ databases">
        <title>Nocardioides panacisoli sp. nov., isolated from the soil of a ginseng field.</title>
        <authorList>
            <person name="Cho C."/>
        </authorList>
    </citation>
    <scope>NUCLEOTIDE SEQUENCE [LARGE SCALE GENOMIC DNA]</scope>
    <source>
        <strain evidence="5 6">BN140041</strain>
    </source>
</reference>
<feature type="binding site" evidence="3">
    <location>
        <position position="69"/>
    </location>
    <ligand>
        <name>Mn(2+)</name>
        <dbReference type="ChEBI" id="CHEBI:29035"/>
    </ligand>
</feature>
<dbReference type="GO" id="GO:0009423">
    <property type="term" value="P:chorismate biosynthetic process"/>
    <property type="evidence" value="ECO:0007669"/>
    <property type="project" value="UniProtKB-UniPathway"/>
</dbReference>
<dbReference type="SUPFAM" id="SSF51569">
    <property type="entry name" value="Aldolase"/>
    <property type="match status" value="1"/>
</dbReference>
<dbReference type="GO" id="GO:0008652">
    <property type="term" value="P:amino acid biosynthetic process"/>
    <property type="evidence" value="ECO:0007669"/>
    <property type="project" value="UniProtKB-KW"/>
</dbReference>
<comment type="similarity">
    <text evidence="1 4">Belongs to the class-II DAHP synthase family.</text>
</comment>
<dbReference type="Proteomes" id="UP000324351">
    <property type="component" value="Unassembled WGS sequence"/>
</dbReference>
<keyword evidence="3" id="KW-0104">Cadmium</keyword>
<name>A0A5B1MAD5_9ACTN</name>
<feature type="binding site" evidence="3">
    <location>
        <position position="108"/>
    </location>
    <ligand>
        <name>phosphoenolpyruvate</name>
        <dbReference type="ChEBI" id="CHEBI:58702"/>
    </ligand>
</feature>
<dbReference type="EC" id="2.5.1.54" evidence="4"/>
<dbReference type="Pfam" id="PF01474">
    <property type="entry name" value="DAHP_synth_2"/>
    <property type="match status" value="1"/>
</dbReference>
<dbReference type="InterPro" id="IPR013785">
    <property type="entry name" value="Aldolase_TIM"/>
</dbReference>
<feature type="binding site" evidence="3">
    <location>
        <begin position="270"/>
        <end position="271"/>
    </location>
    <ligand>
        <name>phosphoenolpyruvate</name>
        <dbReference type="ChEBI" id="CHEBI:58702"/>
    </ligand>
</feature>
<feature type="binding site" evidence="3">
    <location>
        <position position="428"/>
    </location>
    <ligand>
        <name>Mn(2+)</name>
        <dbReference type="ChEBI" id="CHEBI:29035"/>
    </ligand>
</feature>
<dbReference type="EMBL" id="VUJW01000001">
    <property type="protein sequence ID" value="KAA1428969.1"/>
    <property type="molecule type" value="Genomic_DNA"/>
</dbReference>
<dbReference type="UniPathway" id="UPA00053">
    <property type="reaction ID" value="UER00084"/>
</dbReference>
<feature type="binding site" evidence="3">
    <location>
        <position position="324"/>
    </location>
    <ligand>
        <name>phosphoenolpyruvate</name>
        <dbReference type="ChEBI" id="CHEBI:58702"/>
    </ligand>
</feature>
<dbReference type="GO" id="GO:0009073">
    <property type="term" value="P:aromatic amino acid family biosynthetic process"/>
    <property type="evidence" value="ECO:0007669"/>
    <property type="project" value="UniProtKB-KW"/>
</dbReference>
<evidence type="ECO:0000313" key="5">
    <source>
        <dbReference type="EMBL" id="KAA1428969.1"/>
    </source>
</evidence>
<feature type="binding site" evidence="3">
    <location>
        <position position="293"/>
    </location>
    <ligand>
        <name>phosphoenolpyruvate</name>
        <dbReference type="ChEBI" id="CHEBI:58702"/>
    </ligand>
</feature>
<comment type="pathway">
    <text evidence="4">Metabolic intermediate biosynthesis; chorismate biosynthesis; chorismate from D-erythrose 4-phosphate and phosphoenolpyruvate: step 1/7.</text>
</comment>
<comment type="catalytic activity">
    <reaction evidence="4">
        <text>D-erythrose 4-phosphate + phosphoenolpyruvate + H2O = 7-phospho-2-dehydro-3-deoxy-D-arabino-heptonate + phosphate</text>
        <dbReference type="Rhea" id="RHEA:14717"/>
        <dbReference type="ChEBI" id="CHEBI:15377"/>
        <dbReference type="ChEBI" id="CHEBI:16897"/>
        <dbReference type="ChEBI" id="CHEBI:43474"/>
        <dbReference type="ChEBI" id="CHEBI:58394"/>
        <dbReference type="ChEBI" id="CHEBI:58702"/>
        <dbReference type="EC" id="2.5.1.54"/>
    </reaction>
</comment>
<proteinExistence type="inferred from homology"/>
<dbReference type="PANTHER" id="PTHR21337:SF0">
    <property type="entry name" value="PHOSPHO-2-DEHYDRO-3-DEOXYHEPTONATE ALDOLASE"/>
    <property type="match status" value="1"/>
</dbReference>
<reference evidence="5 6" key="2">
    <citation type="submission" date="2019-09" db="EMBL/GenBank/DDBJ databases">
        <authorList>
            <person name="Jin C."/>
        </authorList>
    </citation>
    <scope>NUCLEOTIDE SEQUENCE [LARGE SCALE GENOMIC DNA]</scope>
    <source>
        <strain evidence="5 6">BN140041</strain>
    </source>
</reference>
<protein>
    <recommendedName>
        <fullName evidence="4">Phospho-2-dehydro-3-deoxyheptonate aldolase</fullName>
        <ecNumber evidence="4">2.5.1.54</ecNumber>
    </recommendedName>
</protein>
<keyword evidence="4" id="KW-0028">Amino-acid biosynthesis</keyword>
<comment type="cofactor">
    <cofactor evidence="3">
        <name>Mn(2+)</name>
        <dbReference type="ChEBI" id="CHEBI:29035"/>
    </cofactor>
    <cofactor evidence="3">
        <name>Co(2+)</name>
        <dbReference type="ChEBI" id="CHEBI:48828"/>
    </cofactor>
    <cofactor evidence="3">
        <name>Cd(2+)</name>
        <dbReference type="ChEBI" id="CHEBI:48775"/>
    </cofactor>
    <text evidence="3">Binds 1 divalent cation per subunit. The enzyme is active with manganese, cobalt or cadmium ions.</text>
</comment>
<sequence length="450" mass="49298">MSEIPSLEQLHALGAAQQPTYDDPAAVAAAVARLRTMPPLVFAGECDDLKAKIAAASRGEAFILQGGDCAETFVGATADNVRNKLRVLLQMAVVLTYAASVPVVKVGRLAGQYAKPRSSDKETRQVDGESVTLPAYRGDAVNGFDFTPESRRPDPQRLLEVYHASASTLNLVRAFTTGGYADLRQVHTWNSEFVRNSPVGQHYEAMASEIDRALTFMQAIGAGDPDEFHRVDFYSSHEALLLEYEHAMTRIDSRTENPYNVSGHMVWIGERTRQLDGAHVEYFSHISNPIGCKLGPTATADDALALAAKLNPTNEPGRLTFITRFGAERIRDGLPHLVEKVTAEGVDVAWVCDAMHGNTFETSNGYKTRRFEDVLDEVQGFFDVHRALGTIPAGILVENTGDDVTEIIGGGEELDELGLAHRYESVVDPRLNRVQSLELAFLVAEMLRRA</sequence>
<keyword evidence="4" id="KW-0057">Aromatic amino acid biosynthesis</keyword>
<dbReference type="AlphaFoldDB" id="A0A5B1MAD5"/>
<keyword evidence="3" id="KW-0170">Cobalt</keyword>
<comment type="caution">
    <text evidence="5">The sequence shown here is derived from an EMBL/GenBank/DDBJ whole genome shotgun (WGS) entry which is preliminary data.</text>
</comment>
<feature type="binding site" evidence="3">
    <location>
        <position position="398"/>
    </location>
    <ligand>
        <name>Mn(2+)</name>
        <dbReference type="ChEBI" id="CHEBI:29035"/>
    </ligand>
</feature>
<dbReference type="GO" id="GO:0003849">
    <property type="term" value="F:3-deoxy-7-phosphoheptulonate synthase activity"/>
    <property type="evidence" value="ECO:0007669"/>
    <property type="project" value="UniProtKB-EC"/>
</dbReference>
<evidence type="ECO:0000256" key="4">
    <source>
        <dbReference type="RuleBase" id="RU363071"/>
    </source>
</evidence>
<keyword evidence="6" id="KW-1185">Reference proteome</keyword>
<evidence type="ECO:0000256" key="1">
    <source>
        <dbReference type="ARBA" id="ARBA00008911"/>
    </source>
</evidence>
<gene>
    <name evidence="5" type="ORF">F0U47_01795</name>
</gene>
<accession>A0A5B1MAD5</accession>
<evidence type="ECO:0000256" key="2">
    <source>
        <dbReference type="ARBA" id="ARBA00022679"/>
    </source>
</evidence>
<keyword evidence="3" id="KW-0464">Manganese</keyword>
<dbReference type="PANTHER" id="PTHR21337">
    <property type="entry name" value="PHOSPHO-2-DEHYDRO-3-DEOXYHEPTONATE ALDOLASE 1, 2"/>
    <property type="match status" value="1"/>
</dbReference>
<dbReference type="InterPro" id="IPR002480">
    <property type="entry name" value="DAHP_synth_2"/>
</dbReference>
<evidence type="ECO:0000256" key="3">
    <source>
        <dbReference type="PIRSR" id="PIRSR602480-1"/>
    </source>
</evidence>
<keyword evidence="2 4" id="KW-0808">Transferase</keyword>
<evidence type="ECO:0000313" key="6">
    <source>
        <dbReference type="Proteomes" id="UP000324351"/>
    </source>
</evidence>
<dbReference type="Gene3D" id="3.20.20.70">
    <property type="entry name" value="Aldolase class I"/>
    <property type="match status" value="1"/>
</dbReference>
<feature type="binding site" evidence="3">
    <location>
        <position position="356"/>
    </location>
    <ligand>
        <name>Mn(2+)</name>
        <dbReference type="ChEBI" id="CHEBI:29035"/>
    </ligand>
</feature>
<dbReference type="RefSeq" id="WP_149748591.1">
    <property type="nucleotide sequence ID" value="NZ_VUJW01000001.1"/>
</dbReference>